<dbReference type="RefSeq" id="WP_200198599.1">
    <property type="nucleotide sequence ID" value="NZ_JAENHM010000074.1"/>
</dbReference>
<comment type="caution">
    <text evidence="2">The sequence shown here is derived from an EMBL/GenBank/DDBJ whole genome shotgun (WGS) entry which is preliminary data.</text>
</comment>
<sequence length="356" mass="38007">MTADWTSPIDVGTMQLPHRLAMAPMTRSRAKPDGTPGDLATAYYAQRATMGLLISEGTQPSDDGQGYLATPGIYTDAHVAGWRRVTDAVHAAGGRLFVQLMHVGRISHPENTPHHRQPVAPSAIAPGVDMFTMRGMQPIPEPRELTTAEVRQTVADFAQAAACAVEAGADGVEVHGANGYLVHQFLAPDSNRRTDAYGGSMENRARFAIEVVRAIADAIGPERTAIRLSPGVPAGGIAEGQDNDDLYRHLAAEFDGMGLAYVHVLHVRSDPLLADLRKVFKGVMIVNRPGRPREKIGSDVAAGLADMESLGVMALANPDLVKRLETDAPLNEVRQALFYAGGGAEGYTDYPALETA</sequence>
<dbReference type="PANTHER" id="PTHR22893">
    <property type="entry name" value="NADH OXIDOREDUCTASE-RELATED"/>
    <property type="match status" value="1"/>
</dbReference>
<reference evidence="3" key="1">
    <citation type="submission" date="2021-01" db="EMBL/GenBank/DDBJ databases">
        <title>Genome public.</title>
        <authorList>
            <person name="Liu C."/>
            <person name="Sun Q."/>
        </authorList>
    </citation>
    <scope>NUCLEOTIDE SEQUENCE [LARGE SCALE GENOMIC DNA]</scope>
    <source>
        <strain evidence="3">YIM B02556</strain>
    </source>
</reference>
<dbReference type="InterPro" id="IPR001155">
    <property type="entry name" value="OxRdtase_FMN_N"/>
</dbReference>
<name>A0ABS1FEV6_9PROT</name>
<dbReference type="SUPFAM" id="SSF51395">
    <property type="entry name" value="FMN-linked oxidoreductases"/>
    <property type="match status" value="1"/>
</dbReference>
<dbReference type="InterPro" id="IPR013785">
    <property type="entry name" value="Aldolase_TIM"/>
</dbReference>
<dbReference type="Pfam" id="PF00724">
    <property type="entry name" value="Oxidored_FMN"/>
    <property type="match status" value="1"/>
</dbReference>
<evidence type="ECO:0000313" key="2">
    <source>
        <dbReference type="EMBL" id="MBK1841920.1"/>
    </source>
</evidence>
<evidence type="ECO:0000313" key="3">
    <source>
        <dbReference type="Proteomes" id="UP000652760"/>
    </source>
</evidence>
<dbReference type="EMBL" id="JAENHM010000074">
    <property type="protein sequence ID" value="MBK1841920.1"/>
    <property type="molecule type" value="Genomic_DNA"/>
</dbReference>
<organism evidence="2 3">
    <name type="scientific">Azospirillum endophyticum</name>
    <dbReference type="NCBI Taxonomy" id="2800326"/>
    <lineage>
        <taxon>Bacteria</taxon>
        <taxon>Pseudomonadati</taxon>
        <taxon>Pseudomonadota</taxon>
        <taxon>Alphaproteobacteria</taxon>
        <taxon>Rhodospirillales</taxon>
        <taxon>Azospirillaceae</taxon>
        <taxon>Azospirillum</taxon>
    </lineage>
</organism>
<evidence type="ECO:0000259" key="1">
    <source>
        <dbReference type="Pfam" id="PF00724"/>
    </source>
</evidence>
<dbReference type="CDD" id="cd02933">
    <property type="entry name" value="OYE_like_FMN"/>
    <property type="match status" value="1"/>
</dbReference>
<gene>
    <name evidence="2" type="ORF">JHL17_31440</name>
</gene>
<dbReference type="Proteomes" id="UP000652760">
    <property type="component" value="Unassembled WGS sequence"/>
</dbReference>
<dbReference type="InterPro" id="IPR045247">
    <property type="entry name" value="Oye-like"/>
</dbReference>
<proteinExistence type="predicted"/>
<dbReference type="PANTHER" id="PTHR22893:SF91">
    <property type="entry name" value="NADPH DEHYDROGENASE 2-RELATED"/>
    <property type="match status" value="1"/>
</dbReference>
<keyword evidence="3" id="KW-1185">Reference proteome</keyword>
<dbReference type="Gene3D" id="3.20.20.70">
    <property type="entry name" value="Aldolase class I"/>
    <property type="match status" value="1"/>
</dbReference>
<feature type="domain" description="NADH:flavin oxidoreductase/NADH oxidase N-terminal" evidence="1">
    <location>
        <begin position="7"/>
        <end position="330"/>
    </location>
</feature>
<protein>
    <submittedName>
        <fullName evidence="2">Alkene reductase</fullName>
    </submittedName>
</protein>
<accession>A0ABS1FEV6</accession>